<keyword evidence="2" id="KW-1185">Reference proteome</keyword>
<dbReference type="VEuPathDB" id="FungiDB:SPRG_12977"/>
<dbReference type="RefSeq" id="XP_012208675.1">
    <property type="nucleotide sequence ID" value="XM_012353285.1"/>
</dbReference>
<proteinExistence type="predicted"/>
<evidence type="ECO:0000313" key="2">
    <source>
        <dbReference type="Proteomes" id="UP000030745"/>
    </source>
</evidence>
<dbReference type="Proteomes" id="UP000030745">
    <property type="component" value="Unassembled WGS sequence"/>
</dbReference>
<reference evidence="1 2" key="1">
    <citation type="journal article" date="2013" name="PLoS Genet.">
        <title>Distinctive expansion of potential virulence genes in the genome of the oomycete fish pathogen Saprolegnia parasitica.</title>
        <authorList>
            <person name="Jiang R.H."/>
            <person name="de Bruijn I."/>
            <person name="Haas B.J."/>
            <person name="Belmonte R."/>
            <person name="Lobach L."/>
            <person name="Christie J."/>
            <person name="van den Ackerveken G."/>
            <person name="Bottin A."/>
            <person name="Bulone V."/>
            <person name="Diaz-Moreno S.M."/>
            <person name="Dumas B."/>
            <person name="Fan L."/>
            <person name="Gaulin E."/>
            <person name="Govers F."/>
            <person name="Grenville-Briggs L.J."/>
            <person name="Horner N.R."/>
            <person name="Levin J.Z."/>
            <person name="Mammella M."/>
            <person name="Meijer H.J."/>
            <person name="Morris P."/>
            <person name="Nusbaum C."/>
            <person name="Oome S."/>
            <person name="Phillips A.J."/>
            <person name="van Rooyen D."/>
            <person name="Rzeszutek E."/>
            <person name="Saraiva M."/>
            <person name="Secombes C.J."/>
            <person name="Seidl M.F."/>
            <person name="Snel B."/>
            <person name="Stassen J.H."/>
            <person name="Sykes S."/>
            <person name="Tripathy S."/>
            <person name="van den Berg H."/>
            <person name="Vega-Arreguin J.C."/>
            <person name="Wawra S."/>
            <person name="Young S.K."/>
            <person name="Zeng Q."/>
            <person name="Dieguez-Uribeondo J."/>
            <person name="Russ C."/>
            <person name="Tyler B.M."/>
            <person name="van West P."/>
        </authorList>
    </citation>
    <scope>NUCLEOTIDE SEQUENCE [LARGE SCALE GENOMIC DNA]</scope>
    <source>
        <strain evidence="1 2">CBS 223.65</strain>
    </source>
</reference>
<dbReference type="GeneID" id="24134889"/>
<sequence>MLDIVEIPTKALFLERTCCLKRTPMPATASTTIKTTWYFLLVDDDIDRAVAAAVLSTAHGQYVALHQIASFPSLHGDPHCVVAFASGYARSLGHVPSLNTPQWLDGMYFNSELEIDGNSLWSPDTGKNHNRSTTLCRAESEGVTMHR</sequence>
<dbReference type="AlphaFoldDB" id="A0A067BUW2"/>
<protein>
    <submittedName>
        <fullName evidence="1">Uncharacterized protein</fullName>
    </submittedName>
</protein>
<organism evidence="1 2">
    <name type="scientific">Saprolegnia parasitica (strain CBS 223.65)</name>
    <dbReference type="NCBI Taxonomy" id="695850"/>
    <lineage>
        <taxon>Eukaryota</taxon>
        <taxon>Sar</taxon>
        <taxon>Stramenopiles</taxon>
        <taxon>Oomycota</taxon>
        <taxon>Saprolegniomycetes</taxon>
        <taxon>Saprolegniales</taxon>
        <taxon>Saprolegniaceae</taxon>
        <taxon>Saprolegnia</taxon>
    </lineage>
</organism>
<name>A0A067BUW2_SAPPC</name>
<dbReference type="KEGG" id="spar:SPRG_12977"/>
<gene>
    <name evidence="1" type="ORF">SPRG_12977</name>
</gene>
<accession>A0A067BUW2</accession>
<evidence type="ECO:0000313" key="1">
    <source>
        <dbReference type="EMBL" id="KDO20620.1"/>
    </source>
</evidence>
<dbReference type="EMBL" id="KK583307">
    <property type="protein sequence ID" value="KDO20620.1"/>
    <property type="molecule type" value="Genomic_DNA"/>
</dbReference>